<dbReference type="InterPro" id="IPR029063">
    <property type="entry name" value="SAM-dependent_MTases_sf"/>
</dbReference>
<organism evidence="2 3">
    <name type="scientific">Orbilia ellipsospora</name>
    <dbReference type="NCBI Taxonomy" id="2528407"/>
    <lineage>
        <taxon>Eukaryota</taxon>
        <taxon>Fungi</taxon>
        <taxon>Dikarya</taxon>
        <taxon>Ascomycota</taxon>
        <taxon>Pezizomycotina</taxon>
        <taxon>Orbiliomycetes</taxon>
        <taxon>Orbiliales</taxon>
        <taxon>Orbiliaceae</taxon>
        <taxon>Orbilia</taxon>
    </lineage>
</organism>
<proteinExistence type="inferred from homology"/>
<dbReference type="PANTHER" id="PTHR12829">
    <property type="entry name" value="N6-ADENOSINE-METHYLTRANSFERASE"/>
    <property type="match status" value="1"/>
</dbReference>
<dbReference type="AlphaFoldDB" id="A0AAV9X2T2"/>
<dbReference type="PROSITE" id="PS51143">
    <property type="entry name" value="MT_A70"/>
    <property type="match status" value="1"/>
</dbReference>
<evidence type="ECO:0000256" key="1">
    <source>
        <dbReference type="PROSITE-ProRule" id="PRU00489"/>
    </source>
</evidence>
<dbReference type="InterPro" id="IPR007757">
    <property type="entry name" value="MT-A70-like"/>
</dbReference>
<dbReference type="EMBL" id="JAVHJO010000011">
    <property type="protein sequence ID" value="KAK6533358.1"/>
    <property type="molecule type" value="Genomic_DNA"/>
</dbReference>
<keyword evidence="3" id="KW-1185">Reference proteome</keyword>
<name>A0AAV9X2T2_9PEZI</name>
<dbReference type="Pfam" id="PF05063">
    <property type="entry name" value="MT-A70"/>
    <property type="match status" value="1"/>
</dbReference>
<evidence type="ECO:0008006" key="4">
    <source>
        <dbReference type="Google" id="ProtNLM"/>
    </source>
</evidence>
<dbReference type="Gene3D" id="3.40.50.150">
    <property type="entry name" value="Vaccinia Virus protein VP39"/>
    <property type="match status" value="1"/>
</dbReference>
<evidence type="ECO:0000313" key="3">
    <source>
        <dbReference type="Proteomes" id="UP001365542"/>
    </source>
</evidence>
<comment type="similarity">
    <text evidence="1">Belongs to the MT-A70-like family.</text>
</comment>
<dbReference type="GO" id="GO:0008168">
    <property type="term" value="F:methyltransferase activity"/>
    <property type="evidence" value="ECO:0007669"/>
    <property type="project" value="TreeGrafter"/>
</dbReference>
<sequence>MTEWTSAQTIRMGKPIRKLQPRKTTFAMQHRSPPSPSSTDGILCGQPTDDIILVDITSSLSSPSFFRRKYTAPILTQPFAVSEPKSGVPFDQGLVERHEKKKQWIHHGLEVLNSSFKACLPLKEAEDANLVAETDDAIKSIPTSSPTLDGEPDLLVFQENLSATYGIVCNLLPIVDLTIASLEQLSLVDIYGVVHGNGLSYWLTLKLSADRNYEYMIPPNSAFLLGPFTRTISLFNAFSKSCNTPGFDFILLDPPWPNRSAHRAKHQNSYKTSTFDVYDLFKFKASSHIRQNGVVAIWITNSSKWRNFVIGKLFPAWNVQMVAEWIWLKVTTNGEPIFDLENVARKPYESLILAKPVFSLDQSIPSTDGIHQLKDKLVFATPDIHSRKPCLKGLIEPYLSSNPRCCEIFARNLTEGWFSWGNDVLKGNWRGCWS</sequence>
<comment type="caution">
    <text evidence="2">The sequence shown here is derived from an EMBL/GenBank/DDBJ whole genome shotgun (WGS) entry which is preliminary data.</text>
</comment>
<evidence type="ECO:0000313" key="2">
    <source>
        <dbReference type="EMBL" id="KAK6533358.1"/>
    </source>
</evidence>
<dbReference type="GO" id="GO:0005634">
    <property type="term" value="C:nucleus"/>
    <property type="evidence" value="ECO:0007669"/>
    <property type="project" value="TreeGrafter"/>
</dbReference>
<dbReference type="SUPFAM" id="SSF53335">
    <property type="entry name" value="S-adenosyl-L-methionine-dependent methyltransferases"/>
    <property type="match status" value="1"/>
</dbReference>
<dbReference type="Proteomes" id="UP001365542">
    <property type="component" value="Unassembled WGS sequence"/>
</dbReference>
<gene>
    <name evidence="2" type="ORF">TWF694_002308</name>
</gene>
<accession>A0AAV9X2T2</accession>
<reference evidence="2 3" key="1">
    <citation type="submission" date="2019-10" db="EMBL/GenBank/DDBJ databases">
        <authorList>
            <person name="Palmer J.M."/>
        </authorList>
    </citation>
    <scope>NUCLEOTIDE SEQUENCE [LARGE SCALE GENOMIC DNA]</scope>
    <source>
        <strain evidence="2 3">TWF694</strain>
    </source>
</reference>
<protein>
    <recommendedName>
        <fullName evidence="4">MT-A70-domain-containing protein</fullName>
    </recommendedName>
</protein>
<dbReference type="PANTHER" id="PTHR12829:SF4">
    <property type="entry name" value="N(6)-ADENINE-SPECIFIC METHYLTRANSFERASE METTL4"/>
    <property type="match status" value="1"/>
</dbReference>